<keyword evidence="2" id="KW-1185">Reference proteome</keyword>
<proteinExistence type="predicted"/>
<reference evidence="1" key="3">
    <citation type="submission" date="2025-08" db="UniProtKB">
        <authorList>
            <consortium name="Ensembl"/>
        </authorList>
    </citation>
    <scope>IDENTIFICATION</scope>
</reference>
<reference evidence="1" key="2">
    <citation type="submission" date="2020-02" db="EMBL/GenBank/DDBJ databases">
        <title>Esox lucius (northern pike) genome, fEsoLuc1, primary haplotype.</title>
        <authorList>
            <person name="Myers G."/>
            <person name="Karagic N."/>
            <person name="Meyer A."/>
            <person name="Pippel M."/>
            <person name="Reichard M."/>
            <person name="Winkler S."/>
            <person name="Tracey A."/>
            <person name="Sims Y."/>
            <person name="Howe K."/>
            <person name="Rhie A."/>
            <person name="Formenti G."/>
            <person name="Durbin R."/>
            <person name="Fedrigo O."/>
            <person name="Jarvis E.D."/>
        </authorList>
    </citation>
    <scope>NUCLEOTIDE SEQUENCE [LARGE SCALE GENOMIC DNA]</scope>
</reference>
<evidence type="ECO:0000313" key="2">
    <source>
        <dbReference type="Proteomes" id="UP000265140"/>
    </source>
</evidence>
<dbReference type="Bgee" id="ENSELUG00000027238">
    <property type="expression patterns" value="Expressed in head kidney and 14 other cell types or tissues"/>
</dbReference>
<organism evidence="1 2">
    <name type="scientific">Esox lucius</name>
    <name type="common">Northern pike</name>
    <dbReference type="NCBI Taxonomy" id="8010"/>
    <lineage>
        <taxon>Eukaryota</taxon>
        <taxon>Metazoa</taxon>
        <taxon>Chordata</taxon>
        <taxon>Craniata</taxon>
        <taxon>Vertebrata</taxon>
        <taxon>Euteleostomi</taxon>
        <taxon>Actinopterygii</taxon>
        <taxon>Neopterygii</taxon>
        <taxon>Teleostei</taxon>
        <taxon>Protacanthopterygii</taxon>
        <taxon>Esociformes</taxon>
        <taxon>Esocidae</taxon>
        <taxon>Esox</taxon>
    </lineage>
</organism>
<accession>A0A6Q2ZLV3</accession>
<sequence length="116" mass="13428">MFLVLEITPSGYRFLKRATTSGSKRWIPSIKRNILPHAYQTPYHIATYHTQNTPYLITFTKPHNTPYHITLNKHHIIQHHITFTKQNHPNSTDHNIATCSPNTNSYCNLSHSGHIT</sequence>
<dbReference type="AlphaFoldDB" id="A0A6Q2ZLV3"/>
<dbReference type="InParanoid" id="A0A6Q2ZLV3"/>
<reference evidence="1" key="4">
    <citation type="submission" date="2025-09" db="UniProtKB">
        <authorList>
            <consortium name="Ensembl"/>
        </authorList>
    </citation>
    <scope>IDENTIFICATION</scope>
</reference>
<reference evidence="2" key="1">
    <citation type="journal article" date="2014" name="PLoS ONE">
        <title>The genome and linkage map of the northern pike (Esox lucius): conserved synteny revealed between the salmonid sister group and the Neoteleostei.</title>
        <authorList>
            <person name="Rondeau E.B."/>
            <person name="Minkley D.R."/>
            <person name="Leong J.S."/>
            <person name="Messmer A.M."/>
            <person name="Jantzen J.R."/>
            <person name="von Schalburg K.R."/>
            <person name="Lemon C."/>
            <person name="Bird N.H."/>
            <person name="Koop B.F."/>
        </authorList>
    </citation>
    <scope>NUCLEOTIDE SEQUENCE</scope>
</reference>
<name>A0A6Q2ZLV3_ESOLU</name>
<protein>
    <submittedName>
        <fullName evidence="1">Uncharacterized protein</fullName>
    </submittedName>
</protein>
<dbReference type="Proteomes" id="UP000265140">
    <property type="component" value="Chromosome 24"/>
</dbReference>
<evidence type="ECO:0000313" key="1">
    <source>
        <dbReference type="Ensembl" id="ENSELUP00000079589.1"/>
    </source>
</evidence>
<dbReference type="Ensembl" id="ENSELUT00000072852.2">
    <property type="protein sequence ID" value="ENSELUP00000079589.1"/>
    <property type="gene ID" value="ENSELUG00000027238.2"/>
</dbReference>